<keyword evidence="3" id="KW-1185">Reference proteome</keyword>
<dbReference type="EMBL" id="KV784381">
    <property type="protein sequence ID" value="OEU08346.1"/>
    <property type="molecule type" value="Genomic_DNA"/>
</dbReference>
<dbReference type="Gene3D" id="2.40.10.120">
    <property type="match status" value="1"/>
</dbReference>
<feature type="region of interest" description="Disordered" evidence="1">
    <location>
        <begin position="386"/>
        <end position="460"/>
    </location>
</feature>
<feature type="compositionally biased region" description="Low complexity" evidence="1">
    <location>
        <begin position="15"/>
        <end position="54"/>
    </location>
</feature>
<feature type="compositionally biased region" description="Low complexity" evidence="1">
    <location>
        <begin position="476"/>
        <end position="508"/>
    </location>
</feature>
<accession>A0A1E7ER94</accession>
<dbReference type="InParanoid" id="A0A1E7ER94"/>
<dbReference type="Gene3D" id="3.40.50.300">
    <property type="entry name" value="P-loop containing nucleotide triphosphate hydrolases"/>
    <property type="match status" value="1"/>
</dbReference>
<dbReference type="Proteomes" id="UP000095751">
    <property type="component" value="Unassembled WGS sequence"/>
</dbReference>
<feature type="compositionally biased region" description="Polar residues" evidence="1">
    <location>
        <begin position="285"/>
        <end position="297"/>
    </location>
</feature>
<feature type="compositionally biased region" description="Low complexity" evidence="1">
    <location>
        <begin position="118"/>
        <end position="130"/>
    </location>
</feature>
<feature type="compositionally biased region" description="Acidic residues" evidence="1">
    <location>
        <begin position="948"/>
        <end position="960"/>
    </location>
</feature>
<feature type="compositionally biased region" description="Basic residues" evidence="1">
    <location>
        <begin position="396"/>
        <end position="408"/>
    </location>
</feature>
<feature type="compositionally biased region" description="Low complexity" evidence="1">
    <location>
        <begin position="232"/>
        <end position="250"/>
    </location>
</feature>
<feature type="compositionally biased region" description="Low complexity" evidence="1">
    <location>
        <begin position="557"/>
        <end position="575"/>
    </location>
</feature>
<feature type="region of interest" description="Disordered" evidence="1">
    <location>
        <begin position="270"/>
        <end position="297"/>
    </location>
</feature>
<organism evidence="2 3">
    <name type="scientific">Fragilariopsis cylindrus CCMP1102</name>
    <dbReference type="NCBI Taxonomy" id="635003"/>
    <lineage>
        <taxon>Eukaryota</taxon>
        <taxon>Sar</taxon>
        <taxon>Stramenopiles</taxon>
        <taxon>Ochrophyta</taxon>
        <taxon>Bacillariophyta</taxon>
        <taxon>Bacillariophyceae</taxon>
        <taxon>Bacillariophycidae</taxon>
        <taxon>Bacillariales</taxon>
        <taxon>Bacillariaceae</taxon>
        <taxon>Fragilariopsis</taxon>
    </lineage>
</organism>
<name>A0A1E7ER94_9STRA</name>
<feature type="region of interest" description="Disordered" evidence="1">
    <location>
        <begin position="93"/>
        <end position="130"/>
    </location>
</feature>
<feature type="compositionally biased region" description="Basic and acidic residues" evidence="1">
    <location>
        <begin position="413"/>
        <end position="426"/>
    </location>
</feature>
<dbReference type="KEGG" id="fcy:FRACYDRAFT_250139"/>
<dbReference type="InterPro" id="IPR009003">
    <property type="entry name" value="Peptidase_S1_PA"/>
</dbReference>
<dbReference type="InterPro" id="IPR027417">
    <property type="entry name" value="P-loop_NTPase"/>
</dbReference>
<dbReference type="SUPFAM" id="SSF50494">
    <property type="entry name" value="Trypsin-like serine proteases"/>
    <property type="match status" value="1"/>
</dbReference>
<feature type="region of interest" description="Disordered" evidence="1">
    <location>
        <begin position="216"/>
        <end position="252"/>
    </location>
</feature>
<feature type="region of interest" description="Disordered" evidence="1">
    <location>
        <begin position="1"/>
        <end position="54"/>
    </location>
</feature>
<evidence type="ECO:0000256" key="1">
    <source>
        <dbReference type="SAM" id="MobiDB-lite"/>
    </source>
</evidence>
<reference evidence="2 3" key="1">
    <citation type="submission" date="2016-09" db="EMBL/GenBank/DDBJ databases">
        <title>Extensive genetic diversity and differential bi-allelic expression allows diatom success in the polar Southern Ocean.</title>
        <authorList>
            <consortium name="DOE Joint Genome Institute"/>
            <person name="Mock T."/>
            <person name="Otillar R.P."/>
            <person name="Strauss J."/>
            <person name="Dupont C."/>
            <person name="Frickenhaus S."/>
            <person name="Maumus F."/>
            <person name="Mcmullan M."/>
            <person name="Sanges R."/>
            <person name="Schmutz J."/>
            <person name="Toseland A."/>
            <person name="Valas R."/>
            <person name="Veluchamy A."/>
            <person name="Ward B.J."/>
            <person name="Allen A."/>
            <person name="Barry K."/>
            <person name="Falciatore A."/>
            <person name="Ferrante M."/>
            <person name="Fortunato A.E."/>
            <person name="Gloeckner G."/>
            <person name="Gruber A."/>
            <person name="Hipkin R."/>
            <person name="Janech M."/>
            <person name="Kroth P."/>
            <person name="Leese F."/>
            <person name="Lindquist E."/>
            <person name="Lyon B.R."/>
            <person name="Martin J."/>
            <person name="Mayer C."/>
            <person name="Parker M."/>
            <person name="Quesneville H."/>
            <person name="Raymond J."/>
            <person name="Uhlig C."/>
            <person name="Valentin K.U."/>
            <person name="Worden A.Z."/>
            <person name="Armbrust E.V."/>
            <person name="Bowler C."/>
            <person name="Green B."/>
            <person name="Moulton V."/>
            <person name="Van Oosterhout C."/>
            <person name="Grigoriev I."/>
        </authorList>
    </citation>
    <scope>NUCLEOTIDE SEQUENCE [LARGE SCALE GENOMIC DNA]</scope>
    <source>
        <strain evidence="2 3">CCMP1102</strain>
    </source>
</reference>
<dbReference type="OrthoDB" id="44077at2759"/>
<feature type="compositionally biased region" description="Low complexity" evidence="1">
    <location>
        <begin position="93"/>
        <end position="109"/>
    </location>
</feature>
<feature type="region of interest" description="Disordered" evidence="1">
    <location>
        <begin position="937"/>
        <end position="960"/>
    </location>
</feature>
<feature type="compositionally biased region" description="Polar residues" evidence="1">
    <location>
        <begin position="527"/>
        <end position="537"/>
    </location>
</feature>
<sequence length="1824" mass="199921">METAIATDTPPPPDDSVNNNGGSSSSSILLVDDNNDENNTNTTNNAAAIENPTTPVASSRAIIHGSSIAAVVMTPEAAASLVPEMARTRTMTTTTTASSSSNAAQATTTPILPILPRAPSSATAAVAPTSPNRISEDHTIYQQQQQQQQLQSPIPPVAPAVLLVQREGSAHSATSSRNNSTTVTAVATPYSYPVATFVTNLVRSVSENVRAEIRDHILPSSNNNSNYPQVIPQHTTTHPQQSQSQSQSQHLGELSSLRPTLNVTATATMTASSDDNNNNNNNINTLTKPISSTNDDTTVPTIPAVQSSRMAASNFEDDNQVWSLIDGELVALPTQDDYEDDGDGDDEGEDCIQDECDFMQQHDRYNKHSRVQRGVRKIKKWRNIIGVSRAVGGGGQKKRNGRSKKTTKGPKQLRPDEISSREDSNKSRNANTHDNYNHEISDDDDGGDRERLQNTAISNDDGFSIIGATTAAAHYSQPSSPSRSQQTMTTITNKNNSNINDTDDNSTIASNSRYNSEEFMALTGSMRSTMSAQSSNDKVLKKKKHRLPGWLMRGDSIRSTRSNISTTSSSSSSSSLMRKKRQKQAPSSSSTTISKKKKNHSGLLGSGVAPGTNEDAAGASSPSRGATSMPPLTETSREFSYGSNHQPLQTPSSSSFIAQSPLHAPAAAIASLNRDVLATHPSEPPMLPDPHSFQPTTSVDAHASFVCHADSLSTIEAGVLPDSTIAATEYYIEDRLDEYDKYDTKEAKYYDPLLKGMAPRDADFKVDKQEAPTIDNLLQQAGEFAKDLEVQQDDDMPLIVPSPPIKSAMQKGKSDGESVPLSMAGPGDEIVHNDILKIVLMGDNTVDKSGLGRLLRKKCKSTKNQNQSRLGVDVHSWMPPNPGKVKFTMWEVRNSKSDDPFLPNFGARPGTQSLFFSDRSLYLLVWDMGANNEKTFRPSTKGGKCYESEDEDDSDDDEGEEEYMNAFHCEEADRKADRALQTDIQERVLSWVDCVARRGSHSAILPIGLVPTNMSPDEAKRRCLVMQKLIMEQIRKFPSNVVPPKVLCGPETVICVSLDTNMGLDYLERMILDIANPSHNVFDHVGRPVPPGTVEIMDCCARLKANSHKLILVDHLMVELPATAKLSVEVVMQALQFLASIGKLFYFGGSNSMLRHYVILNRNWLVSALSSILRNDLERELIETRRFMMIQSFYSDQQFQESHVTKTFNVNNSSCPILSSQDTQMLWQSRTFMTEAADLSSQLSENTVSRSAMFGFLEHLLVHTGVFLPLEIDRFTSTDKIYFVPSLLSQASARDVWTYKSSESWMTTLCHSWLFRDGAPVGLMEKVTVALLRDLYESSHAMDEKPSRVDINEDSQSQLHSHPNLQRSQTFPFGRSSLTEFVGSHNGEPIGQIKIHQFVCWKNSLLIKVGRVFPEANEIREAIIEIFVAVTDQVSPHSVASDAMRSDMQRLVVSGKGQLGLHGHKLWKGGYNIVLDSIKASVANSTNVERQVVCPECLAHQLARSASTWSWDSVRAASDPIVRCMRGHKVDRNMICGTVPTTDKSEDGFKVGNVHKKLVKDLLPSVVVVGLWDDELNAIRQVGSGFVASRKNGLIVTAGHTLFNMDPGRSFGKPLLGMKDAKVVIGLIPDNKENNKIAVFRYFAEIVAEDIHNMDACILKITTKLENDVADAALIGGQSKSLVQNFQEESLPSLKITSRYELEQSVRIIGFNQGGEGRLEKGKHVNRSADVVQGYICKQFIPSDDHSSSSGDSSSSEGVFAPREEIVINNCPTIDGHSGGPCVNDEGKVIGILSRADPVDRGRCYLVPSSEIRILINKAKKRGP</sequence>
<feature type="region of interest" description="Disordered" evidence="1">
    <location>
        <begin position="472"/>
        <end position="510"/>
    </location>
</feature>
<proteinExistence type="predicted"/>
<feature type="region of interest" description="Disordered" evidence="1">
    <location>
        <begin position="1343"/>
        <end position="1371"/>
    </location>
</feature>
<gene>
    <name evidence="2" type="ORF">FRACYDRAFT_250139</name>
</gene>
<feature type="region of interest" description="Disordered" evidence="1">
    <location>
        <begin position="527"/>
        <end position="656"/>
    </location>
</feature>
<feature type="compositionally biased region" description="Polar residues" evidence="1">
    <location>
        <begin position="1354"/>
        <end position="1371"/>
    </location>
</feature>
<feature type="compositionally biased region" description="Polar residues" evidence="1">
    <location>
        <begin position="641"/>
        <end position="656"/>
    </location>
</feature>
<feature type="compositionally biased region" description="Low complexity" evidence="1">
    <location>
        <begin position="270"/>
        <end position="284"/>
    </location>
</feature>
<evidence type="ECO:0000313" key="3">
    <source>
        <dbReference type="Proteomes" id="UP000095751"/>
    </source>
</evidence>
<feature type="compositionally biased region" description="Polar residues" evidence="1">
    <location>
        <begin position="219"/>
        <end position="228"/>
    </location>
</feature>
<evidence type="ECO:0000313" key="2">
    <source>
        <dbReference type="EMBL" id="OEU08346.1"/>
    </source>
</evidence>
<dbReference type="Pfam" id="PF13365">
    <property type="entry name" value="Trypsin_2"/>
    <property type="match status" value="1"/>
</dbReference>
<protein>
    <submittedName>
        <fullName evidence="2">Uncharacterized protein</fullName>
    </submittedName>
</protein>